<dbReference type="AlphaFoldDB" id="S8DLZ3"/>
<dbReference type="EMBL" id="KE504231">
    <property type="protein sequence ID" value="EPS94501.1"/>
    <property type="molecule type" value="Genomic_DNA"/>
</dbReference>
<evidence type="ECO:0000256" key="3">
    <source>
        <dbReference type="ARBA" id="ARBA00022840"/>
    </source>
</evidence>
<reference evidence="4 5" key="1">
    <citation type="journal article" date="2012" name="Science">
        <title>The Paleozoic origin of enzymatic lignin decomposition reconstructed from 31 fungal genomes.</title>
        <authorList>
            <person name="Floudas D."/>
            <person name="Binder M."/>
            <person name="Riley R."/>
            <person name="Barry K."/>
            <person name="Blanchette R.A."/>
            <person name="Henrissat B."/>
            <person name="Martinez A.T."/>
            <person name="Otillar R."/>
            <person name="Spatafora J.W."/>
            <person name="Yadav J.S."/>
            <person name="Aerts A."/>
            <person name="Benoit I."/>
            <person name="Boyd A."/>
            <person name="Carlson A."/>
            <person name="Copeland A."/>
            <person name="Coutinho P.M."/>
            <person name="de Vries R.P."/>
            <person name="Ferreira P."/>
            <person name="Findley K."/>
            <person name="Foster B."/>
            <person name="Gaskell J."/>
            <person name="Glotzer D."/>
            <person name="Gorecki P."/>
            <person name="Heitman J."/>
            <person name="Hesse C."/>
            <person name="Hori C."/>
            <person name="Igarashi K."/>
            <person name="Jurgens J.A."/>
            <person name="Kallen N."/>
            <person name="Kersten P."/>
            <person name="Kohler A."/>
            <person name="Kuees U."/>
            <person name="Kumar T.K.A."/>
            <person name="Kuo A."/>
            <person name="LaButti K."/>
            <person name="Larrondo L.F."/>
            <person name="Lindquist E."/>
            <person name="Ling A."/>
            <person name="Lombard V."/>
            <person name="Lucas S."/>
            <person name="Lundell T."/>
            <person name="Martin R."/>
            <person name="McLaughlin D.J."/>
            <person name="Morgenstern I."/>
            <person name="Morin E."/>
            <person name="Murat C."/>
            <person name="Nagy L.G."/>
            <person name="Nolan M."/>
            <person name="Ohm R.A."/>
            <person name="Patyshakuliyeva A."/>
            <person name="Rokas A."/>
            <person name="Ruiz-Duenas F.J."/>
            <person name="Sabat G."/>
            <person name="Salamov A."/>
            <person name="Samejima M."/>
            <person name="Schmutz J."/>
            <person name="Slot J.C."/>
            <person name="St John F."/>
            <person name="Stenlid J."/>
            <person name="Sun H."/>
            <person name="Sun S."/>
            <person name="Syed K."/>
            <person name="Tsang A."/>
            <person name="Wiebenga A."/>
            <person name="Young D."/>
            <person name="Pisabarro A."/>
            <person name="Eastwood D.C."/>
            <person name="Martin F."/>
            <person name="Cullen D."/>
            <person name="Grigoriev I.V."/>
            <person name="Hibbett D.S."/>
        </authorList>
    </citation>
    <scope>NUCLEOTIDE SEQUENCE</scope>
    <source>
        <strain evidence="5">FP-58527</strain>
    </source>
</reference>
<dbReference type="Gene3D" id="3.90.640.10">
    <property type="entry name" value="Actin, Chain A, domain 4"/>
    <property type="match status" value="1"/>
</dbReference>
<dbReference type="FunFam" id="3.30.30.30:FF:000001">
    <property type="entry name" value="heat shock 70 kDa protein-like"/>
    <property type="match status" value="1"/>
</dbReference>
<dbReference type="HOGENOM" id="CLU_1496233_0_0_1"/>
<accession>S8DLZ3</accession>
<organism evidence="4 5">
    <name type="scientific">Fomitopsis schrenkii</name>
    <name type="common">Brown rot fungus</name>
    <dbReference type="NCBI Taxonomy" id="2126942"/>
    <lineage>
        <taxon>Eukaryota</taxon>
        <taxon>Fungi</taxon>
        <taxon>Dikarya</taxon>
        <taxon>Basidiomycota</taxon>
        <taxon>Agaricomycotina</taxon>
        <taxon>Agaricomycetes</taxon>
        <taxon>Polyporales</taxon>
        <taxon>Fomitopsis</taxon>
    </lineage>
</organism>
<dbReference type="STRING" id="743788.S8DLZ3"/>
<dbReference type="eggNOG" id="KOG0101">
    <property type="taxonomic scope" value="Eukaryota"/>
</dbReference>
<protein>
    <recommendedName>
        <fullName evidence="6">Heat shock protein 70</fullName>
    </recommendedName>
</protein>
<dbReference type="GO" id="GO:0140662">
    <property type="term" value="F:ATP-dependent protein folding chaperone"/>
    <property type="evidence" value="ECO:0007669"/>
    <property type="project" value="InterPro"/>
</dbReference>
<dbReference type="InParanoid" id="S8DLZ3"/>
<comment type="similarity">
    <text evidence="1">Belongs to the heat shock protein 70 family.</text>
</comment>
<proteinExistence type="inferred from homology"/>
<dbReference type="InterPro" id="IPR018181">
    <property type="entry name" value="Heat_shock_70_CS"/>
</dbReference>
<dbReference type="Gene3D" id="3.30.420.40">
    <property type="match status" value="3"/>
</dbReference>
<evidence type="ECO:0000256" key="1">
    <source>
        <dbReference type="ARBA" id="ARBA00007381"/>
    </source>
</evidence>
<dbReference type="Proteomes" id="UP000015241">
    <property type="component" value="Unassembled WGS sequence"/>
</dbReference>
<dbReference type="InterPro" id="IPR043129">
    <property type="entry name" value="ATPase_NBD"/>
</dbReference>
<gene>
    <name evidence="4" type="ORF">FOMPIDRAFT_1033347</name>
</gene>
<dbReference type="SUPFAM" id="SSF53067">
    <property type="entry name" value="Actin-like ATPase domain"/>
    <property type="match status" value="2"/>
</dbReference>
<sequence>MCNYVSKKSCRKGLSTVIGIDLGTTYSCITVCDAKRLIGRKVDDPKVMIKRDMKHWPFKTTSKNDKPVIQVKYRSETREFTPEEISAMVLTKMKETADAYLNKTVTHAFVLRIVSESAAAAVAYGLDKKGGESQIIVYDLGSTAFNVSLLSIDDGMFEVLATVGDTRLGGEDFDDRVVRF</sequence>
<keyword evidence="2" id="KW-0547">Nucleotide-binding</keyword>
<keyword evidence="3" id="KW-0067">ATP-binding</keyword>
<dbReference type="FunFam" id="3.30.420.40:FF:000028">
    <property type="entry name" value="heat shock 70 kDa protein-like"/>
    <property type="match status" value="1"/>
</dbReference>
<evidence type="ECO:0000313" key="5">
    <source>
        <dbReference type="Proteomes" id="UP000015241"/>
    </source>
</evidence>
<dbReference type="InterPro" id="IPR013126">
    <property type="entry name" value="Hsp_70_fam"/>
</dbReference>
<dbReference type="OrthoDB" id="3257966at2759"/>
<dbReference type="GO" id="GO:0005524">
    <property type="term" value="F:ATP binding"/>
    <property type="evidence" value="ECO:0007669"/>
    <property type="project" value="UniProtKB-KW"/>
</dbReference>
<dbReference type="Pfam" id="PF00012">
    <property type="entry name" value="HSP70"/>
    <property type="match status" value="1"/>
</dbReference>
<evidence type="ECO:0008006" key="6">
    <source>
        <dbReference type="Google" id="ProtNLM"/>
    </source>
</evidence>
<name>S8DLZ3_FOMSC</name>
<evidence type="ECO:0000256" key="2">
    <source>
        <dbReference type="ARBA" id="ARBA00022741"/>
    </source>
</evidence>
<dbReference type="PROSITE" id="PS00297">
    <property type="entry name" value="HSP70_1"/>
    <property type="match status" value="1"/>
</dbReference>
<dbReference type="PANTHER" id="PTHR19375">
    <property type="entry name" value="HEAT SHOCK PROTEIN 70KDA"/>
    <property type="match status" value="1"/>
</dbReference>
<evidence type="ECO:0000313" key="4">
    <source>
        <dbReference type="EMBL" id="EPS94501.1"/>
    </source>
</evidence>
<keyword evidence="5" id="KW-1185">Reference proteome</keyword>